<proteinExistence type="predicted"/>
<dbReference type="Proteomes" id="UP000632154">
    <property type="component" value="Unassembled WGS sequence"/>
</dbReference>
<evidence type="ECO:0000313" key="2">
    <source>
        <dbReference type="Proteomes" id="UP000632154"/>
    </source>
</evidence>
<accession>A0ABQ3JZ76</accession>
<dbReference type="RefSeq" id="WP_189641737.1">
    <property type="nucleotide sequence ID" value="NZ_BNAL01000001.1"/>
</dbReference>
<keyword evidence="2" id="KW-1185">Reference proteome</keyword>
<protein>
    <submittedName>
        <fullName evidence="1">Uncharacterized protein</fullName>
    </submittedName>
</protein>
<evidence type="ECO:0000313" key="1">
    <source>
        <dbReference type="EMBL" id="GHF93210.1"/>
    </source>
</evidence>
<organism evidence="1 2">
    <name type="scientific">Deinococcus piscis</name>
    <dbReference type="NCBI Taxonomy" id="394230"/>
    <lineage>
        <taxon>Bacteria</taxon>
        <taxon>Thermotogati</taxon>
        <taxon>Deinococcota</taxon>
        <taxon>Deinococci</taxon>
        <taxon>Deinococcales</taxon>
        <taxon>Deinococcaceae</taxon>
        <taxon>Deinococcus</taxon>
    </lineage>
</organism>
<comment type="caution">
    <text evidence="1">The sequence shown here is derived from an EMBL/GenBank/DDBJ whole genome shotgun (WGS) entry which is preliminary data.</text>
</comment>
<gene>
    <name evidence="1" type="ORF">GCM10017783_01400</name>
</gene>
<name>A0ABQ3JZ76_9DEIO</name>
<dbReference type="EMBL" id="BNAL01000001">
    <property type="protein sequence ID" value="GHF93210.1"/>
    <property type="molecule type" value="Genomic_DNA"/>
</dbReference>
<sequence>MTLQYVTFPVQMEFRLSVRTEIRVTDAEGRLLAVVKEKLFSVRDEVRIYADEAKRQQIYSIRAKGLLAGAMDWKAQRLIVAGDGRPVGALGSQGVRTLWGAAYDLLDAQGQPRYTIRDDKPWMSFVEGAVDAIPFVGNFLALGFDYLVNPTYTVRDAQGAEVARISKNRSLLSRRFTVQELQPIAGPDAELLLTGLIQLVLRERDRG</sequence>
<reference evidence="2" key="1">
    <citation type="journal article" date="2019" name="Int. J. Syst. Evol. Microbiol.">
        <title>The Global Catalogue of Microorganisms (GCM) 10K type strain sequencing project: providing services to taxonomists for standard genome sequencing and annotation.</title>
        <authorList>
            <consortium name="The Broad Institute Genomics Platform"/>
            <consortium name="The Broad Institute Genome Sequencing Center for Infectious Disease"/>
            <person name="Wu L."/>
            <person name="Ma J."/>
        </authorList>
    </citation>
    <scope>NUCLEOTIDE SEQUENCE [LARGE SCALE GENOMIC DNA]</scope>
    <source>
        <strain evidence="2">CGMCC 1.18439</strain>
    </source>
</reference>